<organism evidence="5 6">
    <name type="scientific">Mycolicibacterium iranicum</name>
    <name type="common">Mycobacterium iranicum</name>
    <dbReference type="NCBI Taxonomy" id="912594"/>
    <lineage>
        <taxon>Bacteria</taxon>
        <taxon>Bacillati</taxon>
        <taxon>Actinomycetota</taxon>
        <taxon>Actinomycetes</taxon>
        <taxon>Mycobacteriales</taxon>
        <taxon>Mycobacteriaceae</taxon>
        <taxon>Mycolicibacterium</taxon>
    </lineage>
</organism>
<evidence type="ECO:0000256" key="1">
    <source>
        <dbReference type="ARBA" id="ARBA00009013"/>
    </source>
</evidence>
<evidence type="ECO:0000313" key="5">
    <source>
        <dbReference type="EMBL" id="MBB2989195.1"/>
    </source>
</evidence>
<feature type="domain" description="STAS" evidence="4">
    <location>
        <begin position="3"/>
        <end position="114"/>
    </location>
</feature>
<gene>
    <name evidence="5" type="ORF">FHR72_000652</name>
</gene>
<dbReference type="InterPro" id="IPR003658">
    <property type="entry name" value="Anti-sigma_ant"/>
</dbReference>
<feature type="region of interest" description="Disordered" evidence="3">
    <location>
        <begin position="104"/>
        <end position="125"/>
    </location>
</feature>
<comment type="caution">
    <text evidence="5">The sequence shown here is derived from an EMBL/GenBank/DDBJ whole genome shotgun (WGS) entry which is preliminary data.</text>
</comment>
<dbReference type="PANTHER" id="PTHR33495">
    <property type="entry name" value="ANTI-SIGMA FACTOR ANTAGONIST TM_1081-RELATED-RELATED"/>
    <property type="match status" value="1"/>
</dbReference>
<dbReference type="PROSITE" id="PS50801">
    <property type="entry name" value="STAS"/>
    <property type="match status" value="1"/>
</dbReference>
<comment type="similarity">
    <text evidence="1 2">Belongs to the anti-sigma-factor antagonist family.</text>
</comment>
<dbReference type="GO" id="GO:0043856">
    <property type="term" value="F:anti-sigma factor antagonist activity"/>
    <property type="evidence" value="ECO:0007669"/>
    <property type="project" value="InterPro"/>
</dbReference>
<dbReference type="SUPFAM" id="SSF52091">
    <property type="entry name" value="SpoIIaa-like"/>
    <property type="match status" value="1"/>
</dbReference>
<dbReference type="AlphaFoldDB" id="A0A839Q489"/>
<sequence length="125" mass="13377">MKLTLSVHSSAHAARVRVVGDLDYGTAGLLVDTVSELLRDKGTLRDLHLDFTELAFCDSAGLSSLVRIHQRASAAGMHLHLDHRTPQLDRVLNITGLLEFLTTRPSAQESAESGASAESGESDIG</sequence>
<dbReference type="NCBIfam" id="TIGR00377">
    <property type="entry name" value="ant_ant_sig"/>
    <property type="match status" value="1"/>
</dbReference>
<evidence type="ECO:0000256" key="2">
    <source>
        <dbReference type="RuleBase" id="RU003749"/>
    </source>
</evidence>
<dbReference type="Proteomes" id="UP000550501">
    <property type="component" value="Unassembled WGS sequence"/>
</dbReference>
<accession>A0A839Q489</accession>
<dbReference type="Gene3D" id="3.30.750.24">
    <property type="entry name" value="STAS domain"/>
    <property type="match status" value="1"/>
</dbReference>
<dbReference type="Pfam" id="PF01740">
    <property type="entry name" value="STAS"/>
    <property type="match status" value="1"/>
</dbReference>
<evidence type="ECO:0000313" key="6">
    <source>
        <dbReference type="Proteomes" id="UP000550501"/>
    </source>
</evidence>
<dbReference type="PANTHER" id="PTHR33495:SF2">
    <property type="entry name" value="ANTI-SIGMA FACTOR ANTAGONIST TM_1081-RELATED"/>
    <property type="match status" value="1"/>
</dbReference>
<dbReference type="EMBL" id="JACHVU010000001">
    <property type="protein sequence ID" value="MBB2989195.1"/>
    <property type="molecule type" value="Genomic_DNA"/>
</dbReference>
<dbReference type="InterPro" id="IPR036513">
    <property type="entry name" value="STAS_dom_sf"/>
</dbReference>
<proteinExistence type="inferred from homology"/>
<dbReference type="RefSeq" id="WP_183466439.1">
    <property type="nucleotide sequence ID" value="NZ_JACHVU010000001.1"/>
</dbReference>
<evidence type="ECO:0000256" key="3">
    <source>
        <dbReference type="SAM" id="MobiDB-lite"/>
    </source>
</evidence>
<evidence type="ECO:0000259" key="4">
    <source>
        <dbReference type="PROSITE" id="PS50801"/>
    </source>
</evidence>
<reference evidence="5 6" key="1">
    <citation type="submission" date="2020-08" db="EMBL/GenBank/DDBJ databases">
        <title>The Agave Microbiome: Exploring the role of microbial communities in plant adaptations to desert environments.</title>
        <authorList>
            <person name="Partida-Martinez L.P."/>
        </authorList>
    </citation>
    <scope>NUCLEOTIDE SEQUENCE [LARGE SCALE GENOMIC DNA]</scope>
    <source>
        <strain evidence="5 6">AT2.18</strain>
    </source>
</reference>
<keyword evidence="6" id="KW-1185">Reference proteome</keyword>
<dbReference type="InterPro" id="IPR002645">
    <property type="entry name" value="STAS_dom"/>
</dbReference>
<name>A0A839Q489_MYCIR</name>
<feature type="compositionally biased region" description="Low complexity" evidence="3">
    <location>
        <begin position="106"/>
        <end position="119"/>
    </location>
</feature>
<protein>
    <recommendedName>
        <fullName evidence="2">Anti-sigma factor antagonist</fullName>
    </recommendedName>
</protein>
<dbReference type="CDD" id="cd07043">
    <property type="entry name" value="STAS_anti-anti-sigma_factors"/>
    <property type="match status" value="1"/>
</dbReference>